<evidence type="ECO:0000259" key="2">
    <source>
        <dbReference type="Pfam" id="PF26284"/>
    </source>
</evidence>
<organism evidence="5">
    <name type="scientific">Anisakis simplex</name>
    <name type="common">Herring worm</name>
    <dbReference type="NCBI Taxonomy" id="6269"/>
    <lineage>
        <taxon>Eukaryota</taxon>
        <taxon>Metazoa</taxon>
        <taxon>Ecdysozoa</taxon>
        <taxon>Nematoda</taxon>
        <taxon>Chromadorea</taxon>
        <taxon>Rhabditida</taxon>
        <taxon>Spirurina</taxon>
        <taxon>Ascaridomorpha</taxon>
        <taxon>Ascaridoidea</taxon>
        <taxon>Anisakidae</taxon>
        <taxon>Anisakis</taxon>
        <taxon>Anisakis simplex complex</taxon>
    </lineage>
</organism>
<keyword evidence="1" id="KW-0472">Membrane</keyword>
<dbReference type="AlphaFoldDB" id="A0A0M3JRK8"/>
<protein>
    <submittedName>
        <fullName evidence="5">Seipin</fullName>
    </submittedName>
</protein>
<feature type="transmembrane region" description="Helical" evidence="1">
    <location>
        <begin position="250"/>
        <end position="272"/>
    </location>
</feature>
<sequence length="434" mass="48362">MYLLVAIKVPKANRDLSHLMLLNGICVVLNVLIFLTPCFAQPEYSDPTAQELALLDWTSGIRVAYCTDAGVEKLATPFKKNLPHIFCNLICGVTQQQLGGDDDVHNPFSELCETGARKWPSGTGTERFQGLVILSEYLVPMIVGACLCNRRVRLKEVLAIAMVHVFVEFTSEQIVLLDGYPRRDYGAVQFRFVVVLPHGAIPRVKVRQPLLSKQILSNFLRKYLDEISKRLDWRILSYERFPKYDAITEFMNTALIPIGLFLLIFMFFLAYWSSTFSSSSSSNEGWVVSGASGGKNAALRRTLELIEEQRDGEIDDQRSKAGGLDGPMTASMISTAKDTSSGKKSSEVLLDVSGLPTDENDSFGALPEIVVVPSDVRQRHSVASSRRYSRRLSSVDEVMKEKRHRRIRNIPFAGRGPKRAWKSGSMALGGFGKS</sequence>
<keyword evidence="1" id="KW-1133">Transmembrane helix</keyword>
<dbReference type="Pfam" id="PF26284">
    <property type="entry name" value="DUF8077"/>
    <property type="match status" value="2"/>
</dbReference>
<dbReference type="Proteomes" id="UP000267096">
    <property type="component" value="Unassembled WGS sequence"/>
</dbReference>
<keyword evidence="1" id="KW-0812">Transmembrane</keyword>
<dbReference type="InterPro" id="IPR058390">
    <property type="entry name" value="DUF8077"/>
</dbReference>
<reference evidence="5" key="1">
    <citation type="submission" date="2017-02" db="UniProtKB">
        <authorList>
            <consortium name="WormBaseParasite"/>
        </authorList>
    </citation>
    <scope>IDENTIFICATION</scope>
</reference>
<dbReference type="EMBL" id="UYRR01030984">
    <property type="protein sequence ID" value="VDK42362.1"/>
    <property type="molecule type" value="Genomic_DNA"/>
</dbReference>
<proteinExistence type="predicted"/>
<feature type="domain" description="DUF8077" evidence="2">
    <location>
        <begin position="166"/>
        <end position="242"/>
    </location>
</feature>
<feature type="domain" description="DUF8077" evidence="2">
    <location>
        <begin position="51"/>
        <end position="86"/>
    </location>
</feature>
<keyword evidence="4" id="KW-1185">Reference proteome</keyword>
<gene>
    <name evidence="3" type="ORF">ASIM_LOCUS10105</name>
</gene>
<evidence type="ECO:0000256" key="1">
    <source>
        <dbReference type="SAM" id="Phobius"/>
    </source>
</evidence>
<dbReference type="WBParaSite" id="ASIM_0001054701-mRNA-1">
    <property type="protein sequence ID" value="ASIM_0001054701-mRNA-1"/>
    <property type="gene ID" value="ASIM_0001054701"/>
</dbReference>
<feature type="transmembrane region" description="Helical" evidence="1">
    <location>
        <begin position="20"/>
        <end position="40"/>
    </location>
</feature>
<evidence type="ECO:0000313" key="3">
    <source>
        <dbReference type="EMBL" id="VDK42362.1"/>
    </source>
</evidence>
<reference evidence="3 4" key="2">
    <citation type="submission" date="2018-11" db="EMBL/GenBank/DDBJ databases">
        <authorList>
            <consortium name="Pathogen Informatics"/>
        </authorList>
    </citation>
    <scope>NUCLEOTIDE SEQUENCE [LARGE SCALE GENOMIC DNA]</scope>
</reference>
<name>A0A0M3JRK8_ANISI</name>
<evidence type="ECO:0000313" key="4">
    <source>
        <dbReference type="Proteomes" id="UP000267096"/>
    </source>
</evidence>
<evidence type="ECO:0000313" key="5">
    <source>
        <dbReference type="WBParaSite" id="ASIM_0001054701-mRNA-1"/>
    </source>
</evidence>
<accession>A0A0M3JRK8</accession>
<dbReference type="OrthoDB" id="5858611at2759"/>